<dbReference type="PANTHER" id="PTHR23272">
    <property type="entry name" value="BED FINGER-RELATED"/>
    <property type="match status" value="1"/>
</dbReference>
<evidence type="ECO:0000313" key="2">
    <source>
        <dbReference type="EMBL" id="KAK3183223.1"/>
    </source>
</evidence>
<dbReference type="SUPFAM" id="SSF53098">
    <property type="entry name" value="Ribonuclease H-like"/>
    <property type="match status" value="1"/>
</dbReference>
<organism evidence="2 3">
    <name type="scientific">Dipteronia sinensis</name>
    <dbReference type="NCBI Taxonomy" id="43782"/>
    <lineage>
        <taxon>Eukaryota</taxon>
        <taxon>Viridiplantae</taxon>
        <taxon>Streptophyta</taxon>
        <taxon>Embryophyta</taxon>
        <taxon>Tracheophyta</taxon>
        <taxon>Spermatophyta</taxon>
        <taxon>Magnoliopsida</taxon>
        <taxon>eudicotyledons</taxon>
        <taxon>Gunneridae</taxon>
        <taxon>Pentapetalae</taxon>
        <taxon>rosids</taxon>
        <taxon>malvids</taxon>
        <taxon>Sapindales</taxon>
        <taxon>Sapindaceae</taxon>
        <taxon>Hippocastanoideae</taxon>
        <taxon>Acereae</taxon>
        <taxon>Dipteronia</taxon>
    </lineage>
</organism>
<dbReference type="AlphaFoldDB" id="A0AAD9ZK71"/>
<comment type="caution">
    <text evidence="2">The sequence shown here is derived from an EMBL/GenBank/DDBJ whole genome shotgun (WGS) entry which is preliminary data.</text>
</comment>
<dbReference type="EMBL" id="JANJYJ010000010">
    <property type="protein sequence ID" value="KAK3183223.1"/>
    <property type="molecule type" value="Genomic_DNA"/>
</dbReference>
<gene>
    <name evidence="2" type="ORF">Dsin_030509</name>
</gene>
<feature type="domain" description="HAT C-terminal dimerisation" evidence="1">
    <location>
        <begin position="74"/>
        <end position="117"/>
    </location>
</feature>
<accession>A0AAD9ZK71</accession>
<reference evidence="2" key="1">
    <citation type="journal article" date="2023" name="Plant J.">
        <title>Genome sequences and population genomics provide insights into the demographic history, inbreeding, and mutation load of two 'living fossil' tree species of Dipteronia.</title>
        <authorList>
            <person name="Feng Y."/>
            <person name="Comes H.P."/>
            <person name="Chen J."/>
            <person name="Zhu S."/>
            <person name="Lu R."/>
            <person name="Zhang X."/>
            <person name="Li P."/>
            <person name="Qiu J."/>
            <person name="Olsen K.M."/>
            <person name="Qiu Y."/>
        </authorList>
    </citation>
    <scope>NUCLEOTIDE SEQUENCE</scope>
    <source>
        <strain evidence="2">NBL</strain>
    </source>
</reference>
<dbReference type="InterPro" id="IPR008906">
    <property type="entry name" value="HATC_C_dom"/>
</dbReference>
<dbReference type="Proteomes" id="UP001281410">
    <property type="component" value="Unassembled WGS sequence"/>
</dbReference>
<evidence type="ECO:0000259" key="1">
    <source>
        <dbReference type="Pfam" id="PF05699"/>
    </source>
</evidence>
<keyword evidence="3" id="KW-1185">Reference proteome</keyword>
<dbReference type="Pfam" id="PF05699">
    <property type="entry name" value="Dimer_Tnp_hAT"/>
    <property type="match status" value="1"/>
</dbReference>
<protein>
    <recommendedName>
        <fullName evidence="1">HAT C-terminal dimerisation domain-containing protein</fullName>
    </recommendedName>
</protein>
<evidence type="ECO:0000313" key="3">
    <source>
        <dbReference type="Proteomes" id="UP001281410"/>
    </source>
</evidence>
<dbReference type="GO" id="GO:0046983">
    <property type="term" value="F:protein dimerization activity"/>
    <property type="evidence" value="ECO:0007669"/>
    <property type="project" value="InterPro"/>
</dbReference>
<dbReference type="InterPro" id="IPR012337">
    <property type="entry name" value="RNaseH-like_sf"/>
</dbReference>
<name>A0AAD9ZK71_9ROSI</name>
<sequence length="118" mass="13731">MPNRSFCLNTGVNHIKTLNQKEKHATVETTRHPTDEEKYMRILTDNQESSSSSSQHCELNTFCEIKFDIAHQGDFQEFDLLLWWKNHTESYLMLSQQAQDELVIPVSTVCSEHAFNIN</sequence>
<proteinExistence type="predicted"/>